<evidence type="ECO:0000256" key="1">
    <source>
        <dbReference type="SAM" id="Phobius"/>
    </source>
</evidence>
<name>A0A1R2BEN2_9CILI</name>
<feature type="transmembrane region" description="Helical" evidence="1">
    <location>
        <begin position="61"/>
        <end position="81"/>
    </location>
</feature>
<evidence type="ECO:0000313" key="2">
    <source>
        <dbReference type="EMBL" id="OMJ75232.1"/>
    </source>
</evidence>
<keyword evidence="3" id="KW-1185">Reference proteome</keyword>
<keyword evidence="1" id="KW-0812">Transmembrane</keyword>
<evidence type="ECO:0000313" key="3">
    <source>
        <dbReference type="Proteomes" id="UP000187209"/>
    </source>
</evidence>
<comment type="caution">
    <text evidence="2">The sequence shown here is derived from an EMBL/GenBank/DDBJ whole genome shotgun (WGS) entry which is preliminary data.</text>
</comment>
<dbReference type="EMBL" id="MPUH01000702">
    <property type="protein sequence ID" value="OMJ75232.1"/>
    <property type="molecule type" value="Genomic_DNA"/>
</dbReference>
<keyword evidence="1" id="KW-0472">Membrane</keyword>
<feature type="transmembrane region" description="Helical" evidence="1">
    <location>
        <begin position="21"/>
        <end position="41"/>
    </location>
</feature>
<sequence>MFRAIATKPKIPFKLPYDSKGEILVLSWPGLSKFLKIFSLFTPGYLYFIHQFNKETLFGRIAKYTIPIMSITSGFIFYKFSKFLHKMILLKGGDFVKLEKYPMTGWGHFPKIHIHVSSIDSLIAYGGKRWYNPYRFGRGYFKLKFNSTIFGFSKMDYVIFRIPGEYERDILKIIAIGKQVNERSYYQATNNKN</sequence>
<organism evidence="2 3">
    <name type="scientific">Stentor coeruleus</name>
    <dbReference type="NCBI Taxonomy" id="5963"/>
    <lineage>
        <taxon>Eukaryota</taxon>
        <taxon>Sar</taxon>
        <taxon>Alveolata</taxon>
        <taxon>Ciliophora</taxon>
        <taxon>Postciliodesmatophora</taxon>
        <taxon>Heterotrichea</taxon>
        <taxon>Heterotrichida</taxon>
        <taxon>Stentoridae</taxon>
        <taxon>Stentor</taxon>
    </lineage>
</organism>
<proteinExistence type="predicted"/>
<dbReference type="OrthoDB" id="10483285at2759"/>
<keyword evidence="1" id="KW-1133">Transmembrane helix</keyword>
<accession>A0A1R2BEN2</accession>
<protein>
    <submittedName>
        <fullName evidence="2">Uncharacterized protein</fullName>
    </submittedName>
</protein>
<reference evidence="2 3" key="1">
    <citation type="submission" date="2016-11" db="EMBL/GenBank/DDBJ databases">
        <title>The macronuclear genome of Stentor coeruleus: a giant cell with tiny introns.</title>
        <authorList>
            <person name="Slabodnick M."/>
            <person name="Ruby J.G."/>
            <person name="Reiff S.B."/>
            <person name="Swart E.C."/>
            <person name="Gosai S."/>
            <person name="Prabakaran S."/>
            <person name="Witkowska E."/>
            <person name="Larue G.E."/>
            <person name="Fisher S."/>
            <person name="Freeman R.M."/>
            <person name="Gunawardena J."/>
            <person name="Chu W."/>
            <person name="Stover N.A."/>
            <person name="Gregory B.D."/>
            <person name="Nowacki M."/>
            <person name="Derisi J."/>
            <person name="Roy S.W."/>
            <person name="Marshall W.F."/>
            <person name="Sood P."/>
        </authorList>
    </citation>
    <scope>NUCLEOTIDE SEQUENCE [LARGE SCALE GENOMIC DNA]</scope>
    <source>
        <strain evidence="2">WM001</strain>
    </source>
</reference>
<dbReference type="AlphaFoldDB" id="A0A1R2BEN2"/>
<dbReference type="Proteomes" id="UP000187209">
    <property type="component" value="Unassembled WGS sequence"/>
</dbReference>
<gene>
    <name evidence="2" type="ORF">SteCoe_25673</name>
</gene>